<evidence type="ECO:0000313" key="14">
    <source>
        <dbReference type="EMBL" id="ODQ48097.1"/>
    </source>
</evidence>
<evidence type="ECO:0000256" key="7">
    <source>
        <dbReference type="ARBA" id="ARBA00023167"/>
    </source>
</evidence>
<dbReference type="PIRSF" id="PIRSF000857">
    <property type="entry name" value="PAPS_reductase"/>
    <property type="match status" value="1"/>
</dbReference>
<evidence type="ECO:0000313" key="15">
    <source>
        <dbReference type="Proteomes" id="UP000094455"/>
    </source>
</evidence>
<dbReference type="NCBIfam" id="TIGR00434">
    <property type="entry name" value="cysH"/>
    <property type="match status" value="1"/>
</dbReference>
<sequence length="262" mass="29660">MTTTERPILNIDSKLLTHWNKTLATLTPQEILQWAVLTFPGLFQTTAFGLTGLCTIDMLSKLESTSKQDAASAVELVFVDTLYHFPQTLQLVADVKKKYPNFKLHMYKPEGCATDADFAAKYGDELWSTDELKYDYLVKVEPLKRAYEELGIMVVFTGRRRSQGSARAELPIVEVDETLQVVKINPMASWSFADVKKYIDENGVPYNELLDLGYKSVGDWHSTEPVAEGEDERSGRWKGKAKTECGIHVTSNYSQFINNEQK</sequence>
<dbReference type="SUPFAM" id="SSF52402">
    <property type="entry name" value="Adenine nucleotide alpha hydrolases-like"/>
    <property type="match status" value="1"/>
</dbReference>
<comment type="catalytic activity">
    <reaction evidence="9">
        <text>[thioredoxin]-disulfide + sulfite + adenosine 3',5'-bisphosphate + 2 H(+) = [thioredoxin]-dithiol + 3'-phosphoadenylyl sulfate</text>
        <dbReference type="Rhea" id="RHEA:11724"/>
        <dbReference type="Rhea" id="RHEA-COMP:10698"/>
        <dbReference type="Rhea" id="RHEA-COMP:10700"/>
        <dbReference type="ChEBI" id="CHEBI:15378"/>
        <dbReference type="ChEBI" id="CHEBI:17359"/>
        <dbReference type="ChEBI" id="CHEBI:29950"/>
        <dbReference type="ChEBI" id="CHEBI:50058"/>
        <dbReference type="ChEBI" id="CHEBI:58339"/>
        <dbReference type="ChEBI" id="CHEBI:58343"/>
        <dbReference type="EC" id="1.8.4.8"/>
    </reaction>
</comment>
<comment type="similarity">
    <text evidence="2">Belongs to the PAPS reductase family. CysH subfamily.</text>
</comment>
<gene>
    <name evidence="14" type="ORF">PICMEDRAFT_72083</name>
</gene>
<dbReference type="PANTHER" id="PTHR46509:SF1">
    <property type="entry name" value="PHOSPHOADENOSINE PHOSPHOSULFATE REDUCTASE"/>
    <property type="match status" value="1"/>
</dbReference>
<dbReference type="EMBL" id="KV454002">
    <property type="protein sequence ID" value="ODQ48097.1"/>
    <property type="molecule type" value="Genomic_DNA"/>
</dbReference>
<dbReference type="STRING" id="763406.A0A1E3NPS4"/>
<dbReference type="RefSeq" id="XP_019019210.1">
    <property type="nucleotide sequence ID" value="XM_019164093.1"/>
</dbReference>
<dbReference type="HAMAP" id="MF_00063">
    <property type="entry name" value="CysH"/>
    <property type="match status" value="1"/>
</dbReference>
<keyword evidence="7" id="KW-0486">Methionine biosynthesis</keyword>
<evidence type="ECO:0000256" key="4">
    <source>
        <dbReference type="ARBA" id="ARBA00022605"/>
    </source>
</evidence>
<evidence type="ECO:0000256" key="12">
    <source>
        <dbReference type="ARBA" id="ARBA00082553"/>
    </source>
</evidence>
<name>A0A1E3NPS4_9ASCO</name>
<dbReference type="Gene3D" id="3.40.50.620">
    <property type="entry name" value="HUPs"/>
    <property type="match status" value="1"/>
</dbReference>
<evidence type="ECO:0000256" key="8">
    <source>
        <dbReference type="ARBA" id="ARBA00023192"/>
    </source>
</evidence>
<evidence type="ECO:0000256" key="3">
    <source>
        <dbReference type="ARBA" id="ARBA00013096"/>
    </source>
</evidence>
<evidence type="ECO:0000256" key="11">
    <source>
        <dbReference type="ARBA" id="ARBA00082472"/>
    </source>
</evidence>
<dbReference type="OrthoDB" id="7869097at2759"/>
<reference evidence="14 15" key="1">
    <citation type="journal article" date="2016" name="Proc. Natl. Acad. Sci. U.S.A.">
        <title>Comparative genomics of biotechnologically important yeasts.</title>
        <authorList>
            <person name="Riley R."/>
            <person name="Haridas S."/>
            <person name="Wolfe K.H."/>
            <person name="Lopes M.R."/>
            <person name="Hittinger C.T."/>
            <person name="Goeker M."/>
            <person name="Salamov A.A."/>
            <person name="Wisecaver J.H."/>
            <person name="Long T.M."/>
            <person name="Calvey C.H."/>
            <person name="Aerts A.L."/>
            <person name="Barry K.W."/>
            <person name="Choi C."/>
            <person name="Clum A."/>
            <person name="Coughlan A.Y."/>
            <person name="Deshpande S."/>
            <person name="Douglass A.P."/>
            <person name="Hanson S.J."/>
            <person name="Klenk H.-P."/>
            <person name="LaButti K.M."/>
            <person name="Lapidus A."/>
            <person name="Lindquist E.A."/>
            <person name="Lipzen A.M."/>
            <person name="Meier-Kolthoff J.P."/>
            <person name="Ohm R.A."/>
            <person name="Otillar R.P."/>
            <person name="Pangilinan J.L."/>
            <person name="Peng Y."/>
            <person name="Rokas A."/>
            <person name="Rosa C.A."/>
            <person name="Scheuner C."/>
            <person name="Sibirny A.A."/>
            <person name="Slot J.C."/>
            <person name="Stielow J.B."/>
            <person name="Sun H."/>
            <person name="Kurtzman C.P."/>
            <person name="Blackwell M."/>
            <person name="Grigoriev I.V."/>
            <person name="Jeffries T.W."/>
        </authorList>
    </citation>
    <scope>NUCLEOTIDE SEQUENCE [LARGE SCALE GENOMIC DNA]</scope>
    <source>
        <strain evidence="14 15">NRRL Y-2026</strain>
    </source>
</reference>
<keyword evidence="5" id="KW-0521">NADP</keyword>
<dbReference type="GO" id="GO:0005737">
    <property type="term" value="C:cytoplasm"/>
    <property type="evidence" value="ECO:0007669"/>
    <property type="project" value="TreeGrafter"/>
</dbReference>
<dbReference type="Pfam" id="PF01507">
    <property type="entry name" value="PAPS_reduct"/>
    <property type="match status" value="1"/>
</dbReference>
<dbReference type="AlphaFoldDB" id="A0A1E3NPS4"/>
<dbReference type="GO" id="GO:0009086">
    <property type="term" value="P:methionine biosynthetic process"/>
    <property type="evidence" value="ECO:0007669"/>
    <property type="project" value="UniProtKB-KW"/>
</dbReference>
<dbReference type="FunFam" id="3.40.50.620:FF:000151">
    <property type="entry name" value="Phosphoadenosine phosphosulfate reductase"/>
    <property type="match status" value="1"/>
</dbReference>
<keyword evidence="4" id="KW-0028">Amino-acid biosynthesis</keyword>
<evidence type="ECO:0000256" key="1">
    <source>
        <dbReference type="ARBA" id="ARBA00004848"/>
    </source>
</evidence>
<protein>
    <recommendedName>
        <fullName evidence="3">phosphoadenylyl-sulfate reductase (thioredoxin)</fullName>
        <ecNumber evidence="3">1.8.4.8</ecNumber>
    </recommendedName>
    <alternativeName>
        <fullName evidence="10">3'-phosphoadenylylsulfate reductase</fullName>
    </alternativeName>
    <alternativeName>
        <fullName evidence="12">PAPS reductase, thioredoxin dependent</fullName>
    </alternativeName>
    <alternativeName>
        <fullName evidence="11">PAdoPS reductase</fullName>
    </alternativeName>
</protein>
<proteinExistence type="inferred from homology"/>
<evidence type="ECO:0000256" key="6">
    <source>
        <dbReference type="ARBA" id="ARBA00023002"/>
    </source>
</evidence>
<keyword evidence="15" id="KW-1185">Reference proteome</keyword>
<organism evidence="14 15">
    <name type="scientific">Pichia membranifaciens NRRL Y-2026</name>
    <dbReference type="NCBI Taxonomy" id="763406"/>
    <lineage>
        <taxon>Eukaryota</taxon>
        <taxon>Fungi</taxon>
        <taxon>Dikarya</taxon>
        <taxon>Ascomycota</taxon>
        <taxon>Saccharomycotina</taxon>
        <taxon>Pichiomycetes</taxon>
        <taxon>Pichiales</taxon>
        <taxon>Pichiaceae</taxon>
        <taxon>Pichia</taxon>
    </lineage>
</organism>
<dbReference type="Proteomes" id="UP000094455">
    <property type="component" value="Unassembled WGS sequence"/>
</dbReference>
<dbReference type="InterPro" id="IPR002500">
    <property type="entry name" value="PAPS_reduct_dom"/>
</dbReference>
<dbReference type="EC" id="1.8.4.8" evidence="3"/>
<dbReference type="NCBIfam" id="NF002537">
    <property type="entry name" value="PRK02090.1"/>
    <property type="match status" value="1"/>
</dbReference>
<dbReference type="GeneID" id="30180780"/>
<keyword evidence="8" id="KW-0198">Cysteine biosynthesis</keyword>
<dbReference type="GO" id="GO:0004604">
    <property type="term" value="F:phosphoadenylyl-sulfate reductase (thioredoxin) activity"/>
    <property type="evidence" value="ECO:0007669"/>
    <property type="project" value="UniProtKB-EC"/>
</dbReference>
<comment type="pathway">
    <text evidence="1">Sulfur metabolism; hydrogen sulfide biosynthesis; sulfite from sulfate: step 3/3.</text>
</comment>
<keyword evidence="6" id="KW-0560">Oxidoreductase</keyword>
<dbReference type="InterPro" id="IPR004511">
    <property type="entry name" value="PAPS/APS_Rdtase"/>
</dbReference>
<dbReference type="CDD" id="cd23945">
    <property type="entry name" value="PAPS_reductase"/>
    <property type="match status" value="1"/>
</dbReference>
<evidence type="ECO:0000256" key="10">
    <source>
        <dbReference type="ARBA" id="ARBA00078053"/>
    </source>
</evidence>
<dbReference type="GO" id="GO:0019344">
    <property type="term" value="P:cysteine biosynthetic process"/>
    <property type="evidence" value="ECO:0007669"/>
    <property type="project" value="UniProtKB-KW"/>
</dbReference>
<evidence type="ECO:0000256" key="5">
    <source>
        <dbReference type="ARBA" id="ARBA00022857"/>
    </source>
</evidence>
<dbReference type="GO" id="GO:0019379">
    <property type="term" value="P:sulfate assimilation, phosphoadenylyl sulfate reduction by phosphoadenylyl-sulfate reductase (thioredoxin)"/>
    <property type="evidence" value="ECO:0007669"/>
    <property type="project" value="InterPro"/>
</dbReference>
<evidence type="ECO:0000259" key="13">
    <source>
        <dbReference type="Pfam" id="PF01507"/>
    </source>
</evidence>
<dbReference type="InterPro" id="IPR011800">
    <property type="entry name" value="PAPS_reductase_CysH"/>
</dbReference>
<evidence type="ECO:0000256" key="9">
    <source>
        <dbReference type="ARBA" id="ARBA00052536"/>
    </source>
</evidence>
<accession>A0A1E3NPS4</accession>
<evidence type="ECO:0000256" key="2">
    <source>
        <dbReference type="ARBA" id="ARBA00009732"/>
    </source>
</evidence>
<dbReference type="PANTHER" id="PTHR46509">
    <property type="entry name" value="PHOSPHOADENOSINE PHOSPHOSULFATE REDUCTASE"/>
    <property type="match status" value="1"/>
</dbReference>
<feature type="domain" description="Phosphoadenosine phosphosulphate reductase" evidence="13">
    <location>
        <begin position="42"/>
        <end position="225"/>
    </location>
</feature>
<dbReference type="NCBIfam" id="TIGR02057">
    <property type="entry name" value="PAPS_reductase"/>
    <property type="match status" value="1"/>
</dbReference>
<dbReference type="InterPro" id="IPR014729">
    <property type="entry name" value="Rossmann-like_a/b/a_fold"/>
</dbReference>